<organism evidence="2 3">
    <name type="scientific">Petrolisthes manimaculis</name>
    <dbReference type="NCBI Taxonomy" id="1843537"/>
    <lineage>
        <taxon>Eukaryota</taxon>
        <taxon>Metazoa</taxon>
        <taxon>Ecdysozoa</taxon>
        <taxon>Arthropoda</taxon>
        <taxon>Crustacea</taxon>
        <taxon>Multicrustacea</taxon>
        <taxon>Malacostraca</taxon>
        <taxon>Eumalacostraca</taxon>
        <taxon>Eucarida</taxon>
        <taxon>Decapoda</taxon>
        <taxon>Pleocyemata</taxon>
        <taxon>Anomura</taxon>
        <taxon>Galatheoidea</taxon>
        <taxon>Porcellanidae</taxon>
        <taxon>Petrolisthes</taxon>
    </lineage>
</organism>
<proteinExistence type="predicted"/>
<feature type="compositionally biased region" description="Low complexity" evidence="1">
    <location>
        <begin position="128"/>
        <end position="137"/>
    </location>
</feature>
<sequence>MLPVLLLPRPHGVYWVCGLGWVCSRKPRRMLALNFLPFFKDSVDEIETGGENRDGSVLPETSQSVARLPSVSSPLPGPSGVRPPTPQLVTSVRHSRGRKRRTKAKASSLKKTHRHRRSAPLPPVPHQASSAPCAASGSGLGGGWRGGVHPPHPLSPSPPCVEARRMRYPTPRARPPFMRGGEEDAVLCPPSPPPPEVAWSPDTDHPDAWVRREDVILKWGADSLGEQVPFYKARTIATPTPSSSKVSTVTTLDAMGFLVDIDKLNSSEAWKVDRSSDTPKIFLSSDAFFPADRGEGDLDITSPPVRSRKPTPRCRTCVYGGHASFDV</sequence>
<dbReference type="AlphaFoldDB" id="A0AAE1USJ3"/>
<feature type="compositionally biased region" description="Basic residues" evidence="1">
    <location>
        <begin position="93"/>
        <end position="118"/>
    </location>
</feature>
<comment type="caution">
    <text evidence="2">The sequence shown here is derived from an EMBL/GenBank/DDBJ whole genome shotgun (WGS) entry which is preliminary data.</text>
</comment>
<keyword evidence="3" id="KW-1185">Reference proteome</keyword>
<evidence type="ECO:0000256" key="1">
    <source>
        <dbReference type="SAM" id="MobiDB-lite"/>
    </source>
</evidence>
<protein>
    <submittedName>
        <fullName evidence="2">Uncharacterized protein</fullName>
    </submittedName>
</protein>
<feature type="region of interest" description="Disordered" evidence="1">
    <location>
        <begin position="47"/>
        <end position="161"/>
    </location>
</feature>
<feature type="compositionally biased region" description="Pro residues" evidence="1">
    <location>
        <begin position="150"/>
        <end position="159"/>
    </location>
</feature>
<reference evidence="2" key="1">
    <citation type="submission" date="2023-11" db="EMBL/GenBank/DDBJ databases">
        <title>Genome assemblies of two species of porcelain crab, Petrolisthes cinctipes and Petrolisthes manimaculis (Anomura: Porcellanidae).</title>
        <authorList>
            <person name="Angst P."/>
        </authorList>
    </citation>
    <scope>NUCLEOTIDE SEQUENCE</scope>
    <source>
        <strain evidence="2">PB745_02</strain>
        <tissue evidence="2">Gill</tissue>
    </source>
</reference>
<name>A0AAE1USJ3_9EUCA</name>
<dbReference type="EMBL" id="JAWZYT010000041">
    <property type="protein sequence ID" value="KAK4329030.1"/>
    <property type="molecule type" value="Genomic_DNA"/>
</dbReference>
<evidence type="ECO:0000313" key="3">
    <source>
        <dbReference type="Proteomes" id="UP001292094"/>
    </source>
</evidence>
<evidence type="ECO:0000313" key="2">
    <source>
        <dbReference type="EMBL" id="KAK4329030.1"/>
    </source>
</evidence>
<feature type="compositionally biased region" description="Pro residues" evidence="1">
    <location>
        <begin position="75"/>
        <end position="86"/>
    </location>
</feature>
<gene>
    <name evidence="2" type="ORF">Pmani_000587</name>
</gene>
<dbReference type="Proteomes" id="UP001292094">
    <property type="component" value="Unassembled WGS sequence"/>
</dbReference>
<accession>A0AAE1USJ3</accession>